<dbReference type="Proteomes" id="UP000183557">
    <property type="component" value="Unassembled WGS sequence"/>
</dbReference>
<keyword evidence="4" id="KW-1185">Reference proteome</keyword>
<dbReference type="Pfam" id="PF07299">
    <property type="entry name" value="EF-G-binding_N"/>
    <property type="match status" value="1"/>
</dbReference>
<dbReference type="AlphaFoldDB" id="A0A1I3Q1P8"/>
<dbReference type="InterPro" id="IPR032330">
    <property type="entry name" value="EF-G-binding_C"/>
</dbReference>
<evidence type="ECO:0000259" key="1">
    <source>
        <dbReference type="Pfam" id="PF07299"/>
    </source>
</evidence>
<dbReference type="EMBL" id="FOSB01000001">
    <property type="protein sequence ID" value="SFJ27381.1"/>
    <property type="molecule type" value="Genomic_DNA"/>
</dbReference>
<keyword evidence="3" id="KW-0862">Zinc</keyword>
<feature type="domain" description="Elongation factor G-binding protein N-terminal" evidence="1">
    <location>
        <begin position="4"/>
        <end position="86"/>
    </location>
</feature>
<dbReference type="RefSeq" id="WP_075034942.1">
    <property type="nucleotide sequence ID" value="NZ_FOSB01000001.1"/>
</dbReference>
<keyword evidence="3" id="KW-0863">Zinc-finger</keyword>
<dbReference type="GO" id="GO:0008270">
    <property type="term" value="F:zinc ion binding"/>
    <property type="evidence" value="ECO:0007669"/>
    <property type="project" value="UniProtKB-KW"/>
</dbReference>
<sequence length="211" mass="24720">MERFIRSDQYHYIKNQSQNLLNGHMTSNDTAVKQALQSLTNEKILQLFSDLTSEQEQLLAQASEVKDDTDAILYFSRLKQYVLPFPKLSEEDIKQLFPKVKKLKVPFFREQDLTELSYIGWNDPGANRKYIITYLDGELTSLYGHYRPLHQKSVCSICHEQEKVGLFTSTIKSNKEEETISRGNYICHDSHTCNENIKSRENLETFIRRMK</sequence>
<organism evidence="3 4">
    <name type="scientific">Halobacillus dabanensis</name>
    <dbReference type="NCBI Taxonomy" id="240302"/>
    <lineage>
        <taxon>Bacteria</taxon>
        <taxon>Bacillati</taxon>
        <taxon>Bacillota</taxon>
        <taxon>Bacilli</taxon>
        <taxon>Bacillales</taxon>
        <taxon>Bacillaceae</taxon>
        <taxon>Halobacillus</taxon>
    </lineage>
</organism>
<dbReference type="InterPro" id="IPR010841">
    <property type="entry name" value="EF-G-binding_N"/>
</dbReference>
<evidence type="ECO:0000313" key="4">
    <source>
        <dbReference type="Proteomes" id="UP000183557"/>
    </source>
</evidence>
<name>A0A1I3Q1P8_HALDA</name>
<dbReference type="Pfam" id="PF16571">
    <property type="entry name" value="FBP_C"/>
    <property type="match status" value="1"/>
</dbReference>
<gene>
    <name evidence="3" type="ORF">SAMN04487936_101499</name>
</gene>
<dbReference type="OrthoDB" id="1891078at2"/>
<reference evidence="4" key="1">
    <citation type="submission" date="2016-10" db="EMBL/GenBank/DDBJ databases">
        <authorList>
            <person name="Varghese N."/>
            <person name="Submissions S."/>
        </authorList>
    </citation>
    <scope>NUCLEOTIDE SEQUENCE [LARGE SCALE GENOMIC DNA]</scope>
    <source>
        <strain evidence="4">CGMCC 1.3704</strain>
    </source>
</reference>
<dbReference type="CDD" id="cd16342">
    <property type="entry name" value="FusC_FusB"/>
    <property type="match status" value="1"/>
</dbReference>
<dbReference type="Gene3D" id="1.20.1280.250">
    <property type="match status" value="1"/>
</dbReference>
<evidence type="ECO:0000259" key="2">
    <source>
        <dbReference type="Pfam" id="PF16571"/>
    </source>
</evidence>
<protein>
    <submittedName>
        <fullName evidence="3">FBP C-terminal treble-clef zinc-finger</fullName>
    </submittedName>
</protein>
<keyword evidence="3" id="KW-0479">Metal-binding</keyword>
<dbReference type="InterPro" id="IPR038344">
    <property type="entry name" value="EF-G_N_sf"/>
</dbReference>
<feature type="domain" description="Elongation factor G-binding protein C-terminal treble-clef zinc-finger" evidence="2">
    <location>
        <begin position="100"/>
        <end position="204"/>
    </location>
</feature>
<accession>A0A1I3Q1P8</accession>
<proteinExistence type="predicted"/>
<evidence type="ECO:0000313" key="3">
    <source>
        <dbReference type="EMBL" id="SFJ27381.1"/>
    </source>
</evidence>